<reference evidence="2" key="1">
    <citation type="journal article" date="2023" name="Mar. Drugs">
        <title>Gemmata algarum, a Novel Planctomycete Isolated from an Algal Mat, Displays Antimicrobial Activity.</title>
        <authorList>
            <person name="Kumar G."/>
            <person name="Kallscheuer N."/>
            <person name="Kashif M."/>
            <person name="Ahamad S."/>
            <person name="Jagadeeshwari U."/>
            <person name="Pannikurungottu S."/>
            <person name="Haufschild T."/>
            <person name="Kabuu M."/>
            <person name="Sasikala C."/>
            <person name="Jogler C."/>
            <person name="Ramana C."/>
        </authorList>
    </citation>
    <scope>NUCLEOTIDE SEQUENCE [LARGE SCALE GENOMIC DNA]</scope>
    <source>
        <strain evidence="2">JC673</strain>
    </source>
</reference>
<dbReference type="RefSeq" id="WP_320687202.1">
    <property type="nucleotide sequence ID" value="NZ_JAXBLV010000181.1"/>
</dbReference>
<dbReference type="EMBL" id="JAXBLV010000181">
    <property type="protein sequence ID" value="MDY3560663.1"/>
    <property type="molecule type" value="Genomic_DNA"/>
</dbReference>
<accession>A0ABU5F0G9</accession>
<sequence>MVVGDPFAKGLTAGTALELVPVKDGDKVRFQVLAAGKPVEGIEVTVGLPGETEEKSPVVKTDKNGLTESFAAKGRYCVAARRAEAKPGEFAGKKYSAVRHTATLVLDLAK</sequence>
<gene>
    <name evidence="1" type="ORF">R5W23_001909</name>
</gene>
<evidence type="ECO:0000313" key="2">
    <source>
        <dbReference type="Proteomes" id="UP001272242"/>
    </source>
</evidence>
<organism evidence="1 2">
    <name type="scientific">Gemmata algarum</name>
    <dbReference type="NCBI Taxonomy" id="2975278"/>
    <lineage>
        <taxon>Bacteria</taxon>
        <taxon>Pseudomonadati</taxon>
        <taxon>Planctomycetota</taxon>
        <taxon>Planctomycetia</taxon>
        <taxon>Gemmatales</taxon>
        <taxon>Gemmataceae</taxon>
        <taxon>Gemmata</taxon>
    </lineage>
</organism>
<proteinExistence type="predicted"/>
<keyword evidence="2" id="KW-1185">Reference proteome</keyword>
<dbReference type="Pfam" id="PF10670">
    <property type="entry name" value="DUF4198"/>
    <property type="match status" value="1"/>
</dbReference>
<dbReference type="InterPro" id="IPR019613">
    <property type="entry name" value="DUF4198"/>
</dbReference>
<dbReference type="Proteomes" id="UP001272242">
    <property type="component" value="Unassembled WGS sequence"/>
</dbReference>
<comment type="caution">
    <text evidence="1">The sequence shown here is derived from an EMBL/GenBank/DDBJ whole genome shotgun (WGS) entry which is preliminary data.</text>
</comment>
<protein>
    <submittedName>
        <fullName evidence="1">DUF4198 domain-containing protein</fullName>
    </submittedName>
</protein>
<evidence type="ECO:0000313" key="1">
    <source>
        <dbReference type="EMBL" id="MDY3560663.1"/>
    </source>
</evidence>
<name>A0ABU5F0G9_9BACT</name>